<evidence type="ECO:0000313" key="2">
    <source>
        <dbReference type="Proteomes" id="UP000307574"/>
    </source>
</evidence>
<comment type="caution">
    <text evidence="1">The sequence shown here is derived from an EMBL/GenBank/DDBJ whole genome shotgun (WGS) entry which is preliminary data.</text>
</comment>
<accession>A0A4U1Z669</accession>
<name>A0A4U1Z669_9VIBR</name>
<dbReference type="AlphaFoldDB" id="A0A4U1Z669"/>
<reference evidence="1 2" key="1">
    <citation type="submission" date="2019-04" db="EMBL/GenBank/DDBJ databases">
        <title>A reverse ecology approach based on a biological definition of microbial populations.</title>
        <authorList>
            <person name="Arevalo P."/>
            <person name="Vaninsberghe D."/>
            <person name="Elsherbini J."/>
            <person name="Gore J."/>
            <person name="Polz M."/>
        </authorList>
    </citation>
    <scope>NUCLEOTIDE SEQUENCE [LARGE SCALE GENOMIC DNA]</scope>
    <source>
        <strain evidence="1 2">10N.261.46.F4</strain>
    </source>
</reference>
<proteinExistence type="predicted"/>
<organism evidence="1 2">
    <name type="scientific">Vibrio kanaloae</name>
    <dbReference type="NCBI Taxonomy" id="170673"/>
    <lineage>
        <taxon>Bacteria</taxon>
        <taxon>Pseudomonadati</taxon>
        <taxon>Pseudomonadota</taxon>
        <taxon>Gammaproteobacteria</taxon>
        <taxon>Vibrionales</taxon>
        <taxon>Vibrionaceae</taxon>
        <taxon>Vibrio</taxon>
    </lineage>
</organism>
<dbReference type="Proteomes" id="UP000307574">
    <property type="component" value="Unassembled WGS sequence"/>
</dbReference>
<evidence type="ECO:0000313" key="1">
    <source>
        <dbReference type="EMBL" id="TKF29222.1"/>
    </source>
</evidence>
<dbReference type="EMBL" id="SYUV01000060">
    <property type="protein sequence ID" value="TKF29222.1"/>
    <property type="molecule type" value="Genomic_DNA"/>
</dbReference>
<gene>
    <name evidence="1" type="ORF">FCV50_16705</name>
</gene>
<sequence length="90" mass="10357">MNTKTLLLAQIHRAKLDCEKCLDDLFNMMSQALIRTDSGEIDWHLMNDLVVDDILLIIVLTDVDLSINFNELVLREAVKSVMAFSRELQH</sequence>
<protein>
    <submittedName>
        <fullName evidence="1">Uncharacterized protein</fullName>
    </submittedName>
</protein>